<dbReference type="InterPro" id="IPR014001">
    <property type="entry name" value="Helicase_ATP-bd"/>
</dbReference>
<feature type="domain" description="Helicase ATP-binding" evidence="1">
    <location>
        <begin position="28"/>
        <end position="193"/>
    </location>
</feature>
<dbReference type="GO" id="GO:0016787">
    <property type="term" value="F:hydrolase activity"/>
    <property type="evidence" value="ECO:0007669"/>
    <property type="project" value="InterPro"/>
</dbReference>
<reference evidence="2" key="1">
    <citation type="submission" date="2018-05" db="EMBL/GenBank/DDBJ databases">
        <authorList>
            <person name="Lanie J.A."/>
            <person name="Ng W.-L."/>
            <person name="Kazmierczak K.M."/>
            <person name="Andrzejewski T.M."/>
            <person name="Davidsen T.M."/>
            <person name="Wayne K.J."/>
            <person name="Tettelin H."/>
            <person name="Glass J.I."/>
            <person name="Rusch D."/>
            <person name="Podicherti R."/>
            <person name="Tsui H.-C.T."/>
            <person name="Winkler M.E."/>
        </authorList>
    </citation>
    <scope>NUCLEOTIDE SEQUENCE</scope>
</reference>
<dbReference type="AlphaFoldDB" id="A0A382GAH3"/>
<dbReference type="EMBL" id="UINC01054195">
    <property type="protein sequence ID" value="SVB71603.1"/>
    <property type="molecule type" value="Genomic_DNA"/>
</dbReference>
<dbReference type="InterPro" id="IPR006935">
    <property type="entry name" value="Helicase/UvrB_N"/>
</dbReference>
<dbReference type="Pfam" id="PF04851">
    <property type="entry name" value="ResIII"/>
    <property type="match status" value="1"/>
</dbReference>
<accession>A0A382GAH3</accession>
<dbReference type="PROSITE" id="PS51192">
    <property type="entry name" value="HELICASE_ATP_BIND_1"/>
    <property type="match status" value="1"/>
</dbReference>
<sequence length="501" mass="59029">SKEKLELPPIQRFHQFWISNKIIDTILNKRSKRRNDFLIAAIPRSGKSYIMAYIIESLIKKNTNLHSYNNILIITTYPNETINGYIEALNKAIKLPKNVKIINYKENNNPNLNIEKNIYIISKQSVFRTNKKIQNFIKKFDIIFTDEFHHGGSSKLVLKKINHFNGPIIHLTGTYHKVESRYQINEKNIHYWEYEDVQLCKKFNSIKELYKKYGTKVVKNYINKYEKKYNMGPELLKKMYSLFPDMKYYTINRETIIKPRDLFILNKDQTDFASNKIKKLLENVIDLNNENSIFNKIKNQEGRTLDKSTGIICFLPSVMDGIDNVSKIFEKYILTKYGDIYETIVLNSKNNNKKKITKDSKIGLDVALIKKFEQVKKNNKHFIIIVKDMLEAGISLPFVDIILKLHDSDSYEKNLQQNLRSSTESKIIGEKPYAYIVDYNYNNIFRVLLESLNTKDQKKQLSTKDIIKKIVEYELIVSEDINYSDMENAIEKMENLEFNYS</sequence>
<dbReference type="SUPFAM" id="SSF52540">
    <property type="entry name" value="P-loop containing nucleoside triphosphate hydrolases"/>
    <property type="match status" value="1"/>
</dbReference>
<protein>
    <recommendedName>
        <fullName evidence="1">Helicase ATP-binding domain-containing protein</fullName>
    </recommendedName>
</protein>
<name>A0A382GAH3_9ZZZZ</name>
<dbReference type="GO" id="GO:0003677">
    <property type="term" value="F:DNA binding"/>
    <property type="evidence" value="ECO:0007669"/>
    <property type="project" value="InterPro"/>
</dbReference>
<feature type="non-terminal residue" evidence="2">
    <location>
        <position position="501"/>
    </location>
</feature>
<feature type="non-terminal residue" evidence="2">
    <location>
        <position position="1"/>
    </location>
</feature>
<proteinExistence type="predicted"/>
<gene>
    <name evidence="2" type="ORF">METZ01_LOCUS224457</name>
</gene>
<evidence type="ECO:0000313" key="2">
    <source>
        <dbReference type="EMBL" id="SVB71603.1"/>
    </source>
</evidence>
<dbReference type="Gene3D" id="3.40.50.300">
    <property type="entry name" value="P-loop containing nucleotide triphosphate hydrolases"/>
    <property type="match status" value="1"/>
</dbReference>
<evidence type="ECO:0000259" key="1">
    <source>
        <dbReference type="PROSITE" id="PS51192"/>
    </source>
</evidence>
<organism evidence="2">
    <name type="scientific">marine metagenome</name>
    <dbReference type="NCBI Taxonomy" id="408172"/>
    <lineage>
        <taxon>unclassified sequences</taxon>
        <taxon>metagenomes</taxon>
        <taxon>ecological metagenomes</taxon>
    </lineage>
</organism>
<dbReference type="GO" id="GO:0005524">
    <property type="term" value="F:ATP binding"/>
    <property type="evidence" value="ECO:0007669"/>
    <property type="project" value="InterPro"/>
</dbReference>
<dbReference type="InterPro" id="IPR027417">
    <property type="entry name" value="P-loop_NTPase"/>
</dbReference>